<dbReference type="AlphaFoldDB" id="A0A371P6W9"/>
<evidence type="ECO:0000313" key="3">
    <source>
        <dbReference type="Proteomes" id="UP000261905"/>
    </source>
</evidence>
<keyword evidence="1" id="KW-0812">Transmembrane</keyword>
<evidence type="ECO:0000256" key="1">
    <source>
        <dbReference type="SAM" id="Phobius"/>
    </source>
</evidence>
<organism evidence="2 3">
    <name type="scientific">Paenibacillus paeoniae</name>
    <dbReference type="NCBI Taxonomy" id="2292705"/>
    <lineage>
        <taxon>Bacteria</taxon>
        <taxon>Bacillati</taxon>
        <taxon>Bacillota</taxon>
        <taxon>Bacilli</taxon>
        <taxon>Bacillales</taxon>
        <taxon>Paenibacillaceae</taxon>
        <taxon>Paenibacillus</taxon>
    </lineage>
</organism>
<proteinExistence type="predicted"/>
<gene>
    <name evidence="2" type="ORF">DX130_22670</name>
</gene>
<sequence>MKRGTKIGLWAVSAVAVIVLLGWAGGKFLEDGGLIHYMREFTVQVKNNTEHDIIIVEAGLVSGNSKDIINRTLKSGKSFSFKPSLKIEGENGVYMSHTDPGGKLVTTSICGYMETLSGTSKVVIGDVVTVEQNCY</sequence>
<keyword evidence="1" id="KW-1133">Transmembrane helix</keyword>
<evidence type="ECO:0000313" key="2">
    <source>
        <dbReference type="EMBL" id="REK71250.1"/>
    </source>
</evidence>
<protein>
    <submittedName>
        <fullName evidence="2">Uncharacterized protein</fullName>
    </submittedName>
</protein>
<keyword evidence="3" id="KW-1185">Reference proteome</keyword>
<dbReference type="OrthoDB" id="2660813at2"/>
<dbReference type="EMBL" id="QUBQ01000006">
    <property type="protein sequence ID" value="REK71250.1"/>
    <property type="molecule type" value="Genomic_DNA"/>
</dbReference>
<reference evidence="2 3" key="1">
    <citation type="submission" date="2018-08" db="EMBL/GenBank/DDBJ databases">
        <title>Paenibacillus sp. M4BSY-1, whole genome shotgun sequence.</title>
        <authorList>
            <person name="Tuo L."/>
        </authorList>
    </citation>
    <scope>NUCLEOTIDE SEQUENCE [LARGE SCALE GENOMIC DNA]</scope>
    <source>
        <strain evidence="2 3">M4BSY-1</strain>
    </source>
</reference>
<keyword evidence="1" id="KW-0472">Membrane</keyword>
<comment type="caution">
    <text evidence="2">The sequence shown here is derived from an EMBL/GenBank/DDBJ whole genome shotgun (WGS) entry which is preliminary data.</text>
</comment>
<accession>A0A371P6W9</accession>
<feature type="transmembrane region" description="Helical" evidence="1">
    <location>
        <begin position="7"/>
        <end position="26"/>
    </location>
</feature>
<dbReference type="RefSeq" id="WP_116049274.1">
    <property type="nucleotide sequence ID" value="NZ_QUBQ01000006.1"/>
</dbReference>
<dbReference type="Proteomes" id="UP000261905">
    <property type="component" value="Unassembled WGS sequence"/>
</dbReference>
<name>A0A371P6W9_9BACL</name>